<proteinExistence type="predicted"/>
<gene>
    <name evidence="3" type="ORF">DES41_109260</name>
</gene>
<dbReference type="RefSeq" id="WP_114471032.1">
    <property type="nucleotide sequence ID" value="NZ_QPJK01000009.1"/>
</dbReference>
<dbReference type="PANTHER" id="PTHR36919:SF3">
    <property type="entry name" value="BLL5882 PROTEIN"/>
    <property type="match status" value="1"/>
</dbReference>
<dbReference type="Gene3D" id="2.40.128.520">
    <property type="match status" value="1"/>
</dbReference>
<feature type="domain" description="DUF2147" evidence="2">
    <location>
        <begin position="23"/>
        <end position="140"/>
    </location>
</feature>
<evidence type="ECO:0000259" key="2">
    <source>
        <dbReference type="Pfam" id="PF09917"/>
    </source>
</evidence>
<reference evidence="3 4" key="1">
    <citation type="submission" date="2018-07" db="EMBL/GenBank/DDBJ databases">
        <title>Genomic Encyclopedia of Type Strains, Phase IV (KMG-IV): sequencing the most valuable type-strain genomes for metagenomic binning, comparative biology and taxonomic classification.</title>
        <authorList>
            <person name="Goeker M."/>
        </authorList>
    </citation>
    <scope>NUCLEOTIDE SEQUENCE [LARGE SCALE GENOMIC DNA]</scope>
    <source>
        <strain evidence="3 4">DSM 21634</strain>
    </source>
</reference>
<feature type="chain" id="PRO_5016803337" evidence="1">
    <location>
        <begin position="18"/>
        <end position="142"/>
    </location>
</feature>
<organism evidence="3 4">
    <name type="scientific">Pseudorhodoferax soli</name>
    <dbReference type="NCBI Taxonomy" id="545864"/>
    <lineage>
        <taxon>Bacteria</taxon>
        <taxon>Pseudomonadati</taxon>
        <taxon>Pseudomonadota</taxon>
        <taxon>Betaproteobacteria</taxon>
        <taxon>Burkholderiales</taxon>
        <taxon>Comamonadaceae</taxon>
    </lineage>
</organism>
<dbReference type="OrthoDB" id="9814399at2"/>
<dbReference type="AlphaFoldDB" id="A0A368XM34"/>
<keyword evidence="4" id="KW-1185">Reference proteome</keyword>
<dbReference type="EMBL" id="QPJK01000009">
    <property type="protein sequence ID" value="RCW67537.1"/>
    <property type="molecule type" value="Genomic_DNA"/>
</dbReference>
<dbReference type="Pfam" id="PF09917">
    <property type="entry name" value="DUF2147"/>
    <property type="match status" value="1"/>
</dbReference>
<evidence type="ECO:0000256" key="1">
    <source>
        <dbReference type="SAM" id="SignalP"/>
    </source>
</evidence>
<protein>
    <submittedName>
        <fullName evidence="3">Uncharacterized protein DUF2147</fullName>
    </submittedName>
</protein>
<dbReference type="InterPro" id="IPR019223">
    <property type="entry name" value="DUF2147"/>
</dbReference>
<keyword evidence="1" id="KW-0732">Signal</keyword>
<accession>A0A368XM34</accession>
<dbReference type="PANTHER" id="PTHR36919">
    <property type="entry name" value="BLR1215 PROTEIN"/>
    <property type="match status" value="1"/>
</dbReference>
<feature type="signal peptide" evidence="1">
    <location>
        <begin position="1"/>
        <end position="17"/>
    </location>
</feature>
<name>A0A368XM34_9BURK</name>
<sequence length="142" mass="15762">MRLLPLTLLLCGLAAQAQMTPVGRWHSVDDKTGEAKAQMQISEQGGQLSGRIEKLLRKEADPQARCTECTDDRKDQPLVGLEIIRGAKKAEGKEVWEGGKILDPESGKVYTLRLTPIEGGARLEVRGSIGPFWRTQTWLRQP</sequence>
<evidence type="ECO:0000313" key="4">
    <source>
        <dbReference type="Proteomes" id="UP000252884"/>
    </source>
</evidence>
<evidence type="ECO:0000313" key="3">
    <source>
        <dbReference type="EMBL" id="RCW67537.1"/>
    </source>
</evidence>
<comment type="caution">
    <text evidence="3">The sequence shown here is derived from an EMBL/GenBank/DDBJ whole genome shotgun (WGS) entry which is preliminary data.</text>
</comment>
<dbReference type="Proteomes" id="UP000252884">
    <property type="component" value="Unassembled WGS sequence"/>
</dbReference>